<keyword evidence="3" id="KW-1185">Reference proteome</keyword>
<proteinExistence type="predicted"/>
<dbReference type="EMBL" id="BMZI01000005">
    <property type="protein sequence ID" value="GHB24262.1"/>
    <property type="molecule type" value="Genomic_DNA"/>
</dbReference>
<comment type="caution">
    <text evidence="2">The sequence shown here is derived from an EMBL/GenBank/DDBJ whole genome shotgun (WGS) entry which is preliminary data.</text>
</comment>
<name>A0ABQ3E2J7_9GAMM</name>
<accession>A0ABQ3E2J7</accession>
<keyword evidence="1" id="KW-0472">Membrane</keyword>
<gene>
    <name evidence="2" type="ORF">GCM10009038_24180</name>
</gene>
<dbReference type="Proteomes" id="UP000646745">
    <property type="component" value="Unassembled WGS sequence"/>
</dbReference>
<evidence type="ECO:0000313" key="2">
    <source>
        <dbReference type="EMBL" id="GHB24262.1"/>
    </source>
</evidence>
<reference evidence="3" key="1">
    <citation type="journal article" date="2019" name="Int. J. Syst. Evol. Microbiol.">
        <title>The Global Catalogue of Microorganisms (GCM) 10K type strain sequencing project: providing services to taxonomists for standard genome sequencing and annotation.</title>
        <authorList>
            <consortium name="The Broad Institute Genomics Platform"/>
            <consortium name="The Broad Institute Genome Sequencing Center for Infectious Disease"/>
            <person name="Wu L."/>
            <person name="Ma J."/>
        </authorList>
    </citation>
    <scope>NUCLEOTIDE SEQUENCE [LARGE SCALE GENOMIC DNA]</scope>
    <source>
        <strain evidence="3">KCTC 32998</strain>
    </source>
</reference>
<evidence type="ECO:0000313" key="3">
    <source>
        <dbReference type="Proteomes" id="UP000646745"/>
    </source>
</evidence>
<keyword evidence="1" id="KW-1133">Transmembrane helix</keyword>
<feature type="transmembrane region" description="Helical" evidence="1">
    <location>
        <begin position="43"/>
        <end position="63"/>
    </location>
</feature>
<organism evidence="2 3">
    <name type="scientific">Salinicola rhizosphaerae</name>
    <dbReference type="NCBI Taxonomy" id="1443141"/>
    <lineage>
        <taxon>Bacteria</taxon>
        <taxon>Pseudomonadati</taxon>
        <taxon>Pseudomonadota</taxon>
        <taxon>Gammaproteobacteria</taxon>
        <taxon>Oceanospirillales</taxon>
        <taxon>Halomonadaceae</taxon>
        <taxon>Salinicola</taxon>
    </lineage>
</organism>
<protein>
    <recommendedName>
        <fullName evidence="4">HIG1 domain-containing protein</fullName>
    </recommendedName>
</protein>
<sequence length="65" mass="7409">MTIFFAVVFLVVGISSTIQSFREANTRYELVKSGRSEDDAKKYLRRCRLLGIVCICIAIYLFVIA</sequence>
<evidence type="ECO:0008006" key="4">
    <source>
        <dbReference type="Google" id="ProtNLM"/>
    </source>
</evidence>
<evidence type="ECO:0000256" key="1">
    <source>
        <dbReference type="SAM" id="Phobius"/>
    </source>
</evidence>
<keyword evidence="1" id="KW-0812">Transmembrane</keyword>